<dbReference type="PROSITE" id="PS00761">
    <property type="entry name" value="SPASE_I_3"/>
    <property type="match status" value="1"/>
</dbReference>
<dbReference type="PRINTS" id="PR00727">
    <property type="entry name" value="LEADERPTASE"/>
</dbReference>
<sequence length="183" mass="20134">MLVVAALVAIVVRTYLVQTFFIPSGSMEQTLIIDDKVLVNKVLYRFRDPERGEIIVFRPPPAWSAGPDEDYIKRVIGVAGDRVKCCDDKHRVTINGTALDEDYLYPGDEPSMTPFDVTVPAGRLFVLGDHRSASADSRAHLGASSGTIPVDRVVGRAFVTCWPLPRWRSLSVPSTFAGVPNPH</sequence>
<evidence type="ECO:0000256" key="1">
    <source>
        <dbReference type="ARBA" id="ARBA00000677"/>
    </source>
</evidence>
<evidence type="ECO:0000256" key="6">
    <source>
        <dbReference type="RuleBase" id="RU362042"/>
    </source>
</evidence>
<evidence type="ECO:0000256" key="3">
    <source>
        <dbReference type="ARBA" id="ARBA00009370"/>
    </source>
</evidence>
<dbReference type="Pfam" id="PF10502">
    <property type="entry name" value="Peptidase_S26"/>
    <property type="match status" value="1"/>
</dbReference>
<dbReference type="EMBL" id="BAAAQD010000001">
    <property type="protein sequence ID" value="GAA1501130.1"/>
    <property type="molecule type" value="Genomic_DNA"/>
</dbReference>
<name>A0ABN1ZMN3_9ACTN</name>
<dbReference type="EC" id="3.4.21.89" evidence="4 6"/>
<dbReference type="InterPro" id="IPR019533">
    <property type="entry name" value="Peptidase_S26"/>
</dbReference>
<keyword evidence="9" id="KW-1185">Reference proteome</keyword>
<protein>
    <recommendedName>
        <fullName evidence="4 6">Signal peptidase I</fullName>
        <ecNumber evidence="4 6">3.4.21.89</ecNumber>
    </recommendedName>
</protein>
<reference evidence="8 9" key="1">
    <citation type="journal article" date="2019" name="Int. J. Syst. Evol. Microbiol.">
        <title>The Global Catalogue of Microorganisms (GCM) 10K type strain sequencing project: providing services to taxonomists for standard genome sequencing and annotation.</title>
        <authorList>
            <consortium name="The Broad Institute Genomics Platform"/>
            <consortium name="The Broad Institute Genome Sequencing Center for Infectious Disease"/>
            <person name="Wu L."/>
            <person name="Ma J."/>
        </authorList>
    </citation>
    <scope>NUCLEOTIDE SEQUENCE [LARGE SCALE GENOMIC DNA]</scope>
    <source>
        <strain evidence="8 9">JCM 15933</strain>
    </source>
</reference>
<comment type="similarity">
    <text evidence="3 6">Belongs to the peptidase S26 family.</text>
</comment>
<dbReference type="PANTHER" id="PTHR43390:SF1">
    <property type="entry name" value="CHLOROPLAST PROCESSING PEPTIDASE"/>
    <property type="match status" value="1"/>
</dbReference>
<evidence type="ECO:0000313" key="8">
    <source>
        <dbReference type="EMBL" id="GAA1501130.1"/>
    </source>
</evidence>
<dbReference type="InterPro" id="IPR019758">
    <property type="entry name" value="Pept_S26A_signal_pept_1_CS"/>
</dbReference>
<proteinExistence type="inferred from homology"/>
<dbReference type="InterPro" id="IPR000223">
    <property type="entry name" value="Pept_S26A_signal_pept_1"/>
</dbReference>
<dbReference type="SUPFAM" id="SSF51306">
    <property type="entry name" value="LexA/Signal peptidase"/>
    <property type="match status" value="1"/>
</dbReference>
<organism evidence="8 9">
    <name type="scientific">Dactylosporangium maewongense</name>
    <dbReference type="NCBI Taxonomy" id="634393"/>
    <lineage>
        <taxon>Bacteria</taxon>
        <taxon>Bacillati</taxon>
        <taxon>Actinomycetota</taxon>
        <taxon>Actinomycetes</taxon>
        <taxon>Micromonosporales</taxon>
        <taxon>Micromonosporaceae</taxon>
        <taxon>Dactylosporangium</taxon>
    </lineage>
</organism>
<dbReference type="PANTHER" id="PTHR43390">
    <property type="entry name" value="SIGNAL PEPTIDASE I"/>
    <property type="match status" value="1"/>
</dbReference>
<evidence type="ECO:0000259" key="7">
    <source>
        <dbReference type="Pfam" id="PF10502"/>
    </source>
</evidence>
<comment type="caution">
    <text evidence="8">The sequence shown here is derived from an EMBL/GenBank/DDBJ whole genome shotgun (WGS) entry which is preliminary data.</text>
</comment>
<evidence type="ECO:0000313" key="9">
    <source>
        <dbReference type="Proteomes" id="UP001501470"/>
    </source>
</evidence>
<gene>
    <name evidence="8" type="ORF">GCM10009827_009270</name>
</gene>
<dbReference type="InterPro" id="IPR036286">
    <property type="entry name" value="LexA/Signal_pep-like_sf"/>
</dbReference>
<comment type="catalytic activity">
    <reaction evidence="1 6">
        <text>Cleavage of hydrophobic, N-terminal signal or leader sequences from secreted and periplasmic proteins.</text>
        <dbReference type="EC" id="3.4.21.89"/>
    </reaction>
</comment>
<comment type="subcellular location">
    <subcellularLocation>
        <location evidence="2">Cell membrane</location>
        <topology evidence="2">Single-pass type II membrane protein</topology>
    </subcellularLocation>
    <subcellularLocation>
        <location evidence="6">Membrane</location>
        <topology evidence="6">Single-pass type II membrane protein</topology>
    </subcellularLocation>
</comment>
<evidence type="ECO:0000256" key="2">
    <source>
        <dbReference type="ARBA" id="ARBA00004401"/>
    </source>
</evidence>
<feature type="domain" description="Peptidase S26" evidence="7">
    <location>
        <begin position="2"/>
        <end position="162"/>
    </location>
</feature>
<evidence type="ECO:0000256" key="4">
    <source>
        <dbReference type="ARBA" id="ARBA00013208"/>
    </source>
</evidence>
<dbReference type="Proteomes" id="UP001501470">
    <property type="component" value="Unassembled WGS sequence"/>
</dbReference>
<evidence type="ECO:0000256" key="5">
    <source>
        <dbReference type="ARBA" id="ARBA00022801"/>
    </source>
</evidence>
<keyword evidence="5 6" id="KW-0378">Hydrolase</keyword>
<dbReference type="NCBIfam" id="TIGR02227">
    <property type="entry name" value="sigpep_I_bact"/>
    <property type="match status" value="1"/>
</dbReference>
<keyword evidence="6" id="KW-0645">Protease</keyword>
<accession>A0ABN1ZMN3</accession>
<dbReference type="CDD" id="cd06530">
    <property type="entry name" value="S26_SPase_I"/>
    <property type="match status" value="1"/>
</dbReference>
<dbReference type="Gene3D" id="2.10.109.10">
    <property type="entry name" value="Umud Fragment, subunit A"/>
    <property type="match status" value="1"/>
</dbReference>